<name>A0A420S0C2_GIBIN</name>
<dbReference type="Proteomes" id="UP000283569">
    <property type="component" value="Unassembled WGS sequence"/>
</dbReference>
<evidence type="ECO:0000313" key="1">
    <source>
        <dbReference type="EMBL" id="RKL22742.1"/>
    </source>
</evidence>
<comment type="caution">
    <text evidence="1">The sequence shown here is derived from an EMBL/GenBank/DDBJ whole genome shotgun (WGS) entry which is preliminary data.</text>
</comment>
<accession>A0A420S0C2</accession>
<proteinExistence type="predicted"/>
<reference evidence="1 2" key="1">
    <citation type="journal article" date="2018" name="Sci. Rep.">
        <title>Characterisation of pathogen-specific regions and novel effector candidates in Fusarium oxysporum f. sp. cepae.</title>
        <authorList>
            <person name="Armitage A.D."/>
            <person name="Taylor A."/>
            <person name="Sobczyk M.K."/>
            <person name="Baxter L."/>
            <person name="Greenfield B.P."/>
            <person name="Bates H.J."/>
            <person name="Wilson F."/>
            <person name="Jackson A.C."/>
            <person name="Ott S."/>
            <person name="Harrison R.J."/>
            <person name="Clarkson J.P."/>
        </authorList>
    </citation>
    <scope>NUCLEOTIDE SEQUENCE [LARGE SCALE GENOMIC DNA]</scope>
    <source>
        <strain evidence="1 2">Fp_A8</strain>
    </source>
</reference>
<gene>
    <name evidence="1" type="ORF">BFJ72_g14670</name>
</gene>
<organism evidence="1 2">
    <name type="scientific">Gibberella intermedia</name>
    <name type="common">Bulb rot disease fungus</name>
    <name type="synonym">Fusarium proliferatum</name>
    <dbReference type="NCBI Taxonomy" id="948311"/>
    <lineage>
        <taxon>Eukaryota</taxon>
        <taxon>Fungi</taxon>
        <taxon>Dikarya</taxon>
        <taxon>Ascomycota</taxon>
        <taxon>Pezizomycotina</taxon>
        <taxon>Sordariomycetes</taxon>
        <taxon>Hypocreomycetidae</taxon>
        <taxon>Hypocreales</taxon>
        <taxon>Nectriaceae</taxon>
        <taxon>Fusarium</taxon>
        <taxon>Fusarium fujikuroi species complex</taxon>
    </lineage>
</organism>
<sequence>MATGSAIGGGLGMAACQTEHHAGDAERCKRLLAGVGSCAQVRACRPRPGSRRLTRLRPVRRVPWDVAFLDNRSLHDNFLDVIVRKESYDARAMENFEAEVRAYLQQVLGLRIQDATPWAGADELPYFLRDAFRFSEMVLLGQGVVLAFAPSAQRPPLSEIRRWMDKVRAVSGKPVIYGTDALASYERKRLIEHRVPFVVPGNQLYLPDLGLDLREYFRQRAPAAEEALSPSAQAVLISVLLRQPWQAEWQASAIGSALGYTAMTMSRVVRELAKTGLAKPYAVGRSRWLRMDSHPRQIWERAAPLMRTPVKRTVWVPGSANAVGQLRLAGLSALSRHTLVAEPTTVVYAAGPAEWKAASKVGMQVLPEPTPAAHEWQLWAYSPALGPERATVDPLSLILSLQDSTDDRVRMALDELKEQLPW</sequence>
<dbReference type="SUPFAM" id="SSF46785">
    <property type="entry name" value="Winged helix' DNA-binding domain"/>
    <property type="match status" value="1"/>
</dbReference>
<dbReference type="InterPro" id="IPR036390">
    <property type="entry name" value="WH_DNA-bd_sf"/>
</dbReference>
<dbReference type="AlphaFoldDB" id="A0A420S0C2"/>
<evidence type="ECO:0000313" key="2">
    <source>
        <dbReference type="Proteomes" id="UP000283569"/>
    </source>
</evidence>
<evidence type="ECO:0008006" key="3">
    <source>
        <dbReference type="Google" id="ProtNLM"/>
    </source>
</evidence>
<dbReference type="EMBL" id="MRDB01000118">
    <property type="protein sequence ID" value="RKL22742.1"/>
    <property type="molecule type" value="Genomic_DNA"/>
</dbReference>
<protein>
    <recommendedName>
        <fullName evidence="3">MarR family transcriptional regulator</fullName>
    </recommendedName>
</protein>